<feature type="region of interest" description="Disordered" evidence="1">
    <location>
        <begin position="72"/>
        <end position="92"/>
    </location>
</feature>
<sequence>MLYLETRKRLESWRLPMEFYDHPSGTKNHHKCQPVLKKVLEAIARHHAWFCFGSIIKDLITVVNEASDPPPLEIHRNKPPHSGPKQKVRSGLGSPVTARFSFGHVSGQARSLLGLDGTWVDKRKARGAGILGVVESHGGGSLERGIHTAIQKMMG</sequence>
<accession>A0AAE1AIM9</accession>
<gene>
    <name evidence="2" type="ORF">RRG08_030216</name>
</gene>
<name>A0AAE1AIM9_9GAST</name>
<dbReference type="EMBL" id="JAWDGP010001755">
    <property type="protein sequence ID" value="KAK3788514.1"/>
    <property type="molecule type" value="Genomic_DNA"/>
</dbReference>
<dbReference type="Proteomes" id="UP001283361">
    <property type="component" value="Unassembled WGS sequence"/>
</dbReference>
<evidence type="ECO:0000256" key="1">
    <source>
        <dbReference type="SAM" id="MobiDB-lite"/>
    </source>
</evidence>
<evidence type="ECO:0000313" key="2">
    <source>
        <dbReference type="EMBL" id="KAK3788514.1"/>
    </source>
</evidence>
<comment type="caution">
    <text evidence="2">The sequence shown here is derived from an EMBL/GenBank/DDBJ whole genome shotgun (WGS) entry which is preliminary data.</text>
</comment>
<protein>
    <submittedName>
        <fullName evidence="2">Uncharacterized protein</fullName>
    </submittedName>
</protein>
<reference evidence="2" key="1">
    <citation type="journal article" date="2023" name="G3 (Bethesda)">
        <title>A reference genome for the long-term kleptoplast-retaining sea slug Elysia crispata morphotype clarki.</title>
        <authorList>
            <person name="Eastman K.E."/>
            <person name="Pendleton A.L."/>
            <person name="Shaikh M.A."/>
            <person name="Suttiyut T."/>
            <person name="Ogas R."/>
            <person name="Tomko P."/>
            <person name="Gavelis G."/>
            <person name="Widhalm J.R."/>
            <person name="Wisecaver J.H."/>
        </authorList>
    </citation>
    <scope>NUCLEOTIDE SEQUENCE</scope>
    <source>
        <strain evidence="2">ECLA1</strain>
    </source>
</reference>
<organism evidence="2 3">
    <name type="scientific">Elysia crispata</name>
    <name type="common">lettuce slug</name>
    <dbReference type="NCBI Taxonomy" id="231223"/>
    <lineage>
        <taxon>Eukaryota</taxon>
        <taxon>Metazoa</taxon>
        <taxon>Spiralia</taxon>
        <taxon>Lophotrochozoa</taxon>
        <taxon>Mollusca</taxon>
        <taxon>Gastropoda</taxon>
        <taxon>Heterobranchia</taxon>
        <taxon>Euthyneura</taxon>
        <taxon>Panpulmonata</taxon>
        <taxon>Sacoglossa</taxon>
        <taxon>Placobranchoidea</taxon>
        <taxon>Plakobranchidae</taxon>
        <taxon>Elysia</taxon>
    </lineage>
</organism>
<proteinExistence type="predicted"/>
<dbReference type="AlphaFoldDB" id="A0AAE1AIM9"/>
<evidence type="ECO:0000313" key="3">
    <source>
        <dbReference type="Proteomes" id="UP001283361"/>
    </source>
</evidence>
<keyword evidence="3" id="KW-1185">Reference proteome</keyword>